<organism evidence="1">
    <name type="scientific">Siphoviridae sp. ctCIv11</name>
    <dbReference type="NCBI Taxonomy" id="2827806"/>
    <lineage>
        <taxon>Viruses</taxon>
        <taxon>Duplodnaviria</taxon>
        <taxon>Heunggongvirae</taxon>
        <taxon>Uroviricota</taxon>
        <taxon>Caudoviricetes</taxon>
    </lineage>
</organism>
<reference evidence="1" key="1">
    <citation type="journal article" date="2021" name="Proc. Natl. Acad. Sci. U.S.A.">
        <title>A Catalog of Tens of Thousands of Viruses from Human Metagenomes Reveals Hidden Associations with Chronic Diseases.</title>
        <authorList>
            <person name="Tisza M.J."/>
            <person name="Buck C.B."/>
        </authorList>
    </citation>
    <scope>NUCLEOTIDE SEQUENCE</scope>
    <source>
        <strain evidence="1">CtCIv11</strain>
    </source>
</reference>
<sequence>MPQLKTQTEIEKDKQQKIMETIAWKAGYYRANPHRYVSEVLGLSLKWFQQILLWCMMHYNFVMYLAARGQGKTYLTALFCCVRCILFPGTKIVVSSGTLKQANEVLLKIQDDFMKQSSILRSEIEKCNIGQNDASIYFKNGSWIKTRTSSENSRSARANCIVVDEFRMVDETVINTVLRKFLTSPRQPKYLQKPEYAHMQERNKEIYMSSAYFKSSWAYRKAQSYTLNFFDDTKKYFICGLPYQVSVREGLLSRSQLEDEMSEADYNELVQQMEMECLWFGDTDGSLFKFDELTARRRLRKAFPPLSFCNDKITIPKLTSTGKRILSIDVALMQSTKKKKNDASAIFINDLIQVNDTAYQSNFVYSETFEGLKTDELGMIVMKYFYEYQCTDLVLDTNGIGLGVYDFITKDQICQENGKRYQAMTCINDKDMAERCKVRDANKVVWSVKANANFNNEICVLLRNGIQNGKINFLIPEQDADSSLKETYKGYFKMSPTEQAKLKMSYIQTTFAVYELIKLDHEVKNGNIKVKEVEGMRKDRYSSIAYSYWCACQLELKLKPKTQNTQSLVNKLPIRQGKRFSMFN</sequence>
<evidence type="ECO:0000313" key="1">
    <source>
        <dbReference type="EMBL" id="DAF44855.1"/>
    </source>
</evidence>
<dbReference type="Gene3D" id="3.40.50.300">
    <property type="entry name" value="P-loop containing nucleotide triphosphate hydrolases"/>
    <property type="match status" value="1"/>
</dbReference>
<dbReference type="Pfam" id="PF03237">
    <property type="entry name" value="Terminase_6N"/>
    <property type="match status" value="1"/>
</dbReference>
<accession>A0A8S5S2B0</accession>
<dbReference type="InterPro" id="IPR027417">
    <property type="entry name" value="P-loop_NTPase"/>
</dbReference>
<protein>
    <submittedName>
        <fullName evidence="1">Large terminase</fullName>
    </submittedName>
</protein>
<name>A0A8S5S2B0_9CAUD</name>
<dbReference type="EMBL" id="BK032513">
    <property type="protein sequence ID" value="DAF44855.1"/>
    <property type="molecule type" value="Genomic_DNA"/>
</dbReference>
<dbReference type="Gene3D" id="3.30.420.240">
    <property type="match status" value="1"/>
</dbReference>
<proteinExistence type="predicted"/>